<dbReference type="GO" id="GO:0005737">
    <property type="term" value="C:cytoplasm"/>
    <property type="evidence" value="ECO:0007669"/>
    <property type="project" value="TreeGrafter"/>
</dbReference>
<evidence type="ECO:0000256" key="1">
    <source>
        <dbReference type="SAM" id="MobiDB-lite"/>
    </source>
</evidence>
<dbReference type="Pfam" id="PF04468">
    <property type="entry name" value="PSP1"/>
    <property type="match status" value="1"/>
</dbReference>
<protein>
    <recommendedName>
        <fullName evidence="2">PSP1 C-terminal domain-containing protein</fullName>
    </recommendedName>
</protein>
<gene>
    <name evidence="3" type="ORF">WICMUC_000007</name>
</gene>
<evidence type="ECO:0000313" key="3">
    <source>
        <dbReference type="EMBL" id="KAH3681026.1"/>
    </source>
</evidence>
<feature type="domain" description="PSP1 C-terminal" evidence="2">
    <location>
        <begin position="432"/>
        <end position="524"/>
    </location>
</feature>
<dbReference type="PANTHER" id="PTHR43830:SF3">
    <property type="entry name" value="PROTEIN PSP1"/>
    <property type="match status" value="1"/>
</dbReference>
<sequence length="581" mass="67814">MINNNNNNTNNPKNYTNNDNFLNSDFQTSNTQYSNISHFQNKFQNNHQLPNYTQRIWNDQILNNNQSYLDENHQQHYNFNNKIENNNDNNNTNNADSLISKLHNLSNSPNYNNFLNSINTSNGIPGSIFDENVFNLPIDLQGGVSNISSRRPSFAAEQTYTYNPSKSLGNFVHSNNLQQQQNQYQYQQSLQGQQSYDLMNNFKSRRPSIQINTQSIISSNNNILKNDELNLNSNINSYNDINNSNNSFELDNGLLLNVKTNKIITSTKLRIEFEKCSNYFSLESSEKLYQYLNDQLLTNLYLQKIVINLKKLNNLFNLSKNLILALTKSGKFEILSQSINSNLLLNKNDVIICDGDRGKDLVFILNPSISLDLAILINYLKKKLHSKSISYNLDKSIFNKRNDIDQISNTVDDLIKGFGILDEETQFQIPTKQVLRFANFQEIYNLKFKLIEEIKSLKTCILKISNNSDYKIRDNLFIKNSEYQFDQKKLIFYYYSIKNQRLDFRILIKELFKIYKTRIWLCAILNPINSDDTDNELISYNWLNNININDIDFANFKIDDFHVQNLLTVFNELLINSKQMI</sequence>
<organism evidence="3 4">
    <name type="scientific">Wickerhamomyces mucosus</name>
    <dbReference type="NCBI Taxonomy" id="1378264"/>
    <lineage>
        <taxon>Eukaryota</taxon>
        <taxon>Fungi</taxon>
        <taxon>Dikarya</taxon>
        <taxon>Ascomycota</taxon>
        <taxon>Saccharomycotina</taxon>
        <taxon>Saccharomycetes</taxon>
        <taxon>Phaffomycetales</taxon>
        <taxon>Wickerhamomycetaceae</taxon>
        <taxon>Wickerhamomyces</taxon>
    </lineage>
</organism>
<name>A0A9P8PZ66_9ASCO</name>
<reference evidence="3" key="1">
    <citation type="journal article" date="2021" name="Open Biol.">
        <title>Shared evolutionary footprints suggest mitochondrial oxidative damage underlies multiple complex I losses in fungi.</title>
        <authorList>
            <person name="Schikora-Tamarit M.A."/>
            <person name="Marcet-Houben M."/>
            <person name="Nosek J."/>
            <person name="Gabaldon T."/>
        </authorList>
    </citation>
    <scope>NUCLEOTIDE SEQUENCE</scope>
    <source>
        <strain evidence="3">CBS6341</strain>
    </source>
</reference>
<dbReference type="InterPro" id="IPR007557">
    <property type="entry name" value="PSP1_C"/>
</dbReference>
<proteinExistence type="predicted"/>
<accession>A0A9P8PZ66</accession>
<dbReference type="PROSITE" id="PS51411">
    <property type="entry name" value="PSP1_C"/>
    <property type="match status" value="1"/>
</dbReference>
<dbReference type="Proteomes" id="UP000769528">
    <property type="component" value="Unassembled WGS sequence"/>
</dbReference>
<feature type="compositionally biased region" description="Low complexity" evidence="1">
    <location>
        <begin position="1"/>
        <end position="20"/>
    </location>
</feature>
<comment type="caution">
    <text evidence="3">The sequence shown here is derived from an EMBL/GenBank/DDBJ whole genome shotgun (WGS) entry which is preliminary data.</text>
</comment>
<dbReference type="InterPro" id="IPR047767">
    <property type="entry name" value="PSP1-like"/>
</dbReference>
<dbReference type="PANTHER" id="PTHR43830">
    <property type="entry name" value="PROTEIN PSP1"/>
    <property type="match status" value="1"/>
</dbReference>
<feature type="region of interest" description="Disordered" evidence="1">
    <location>
        <begin position="1"/>
        <end position="28"/>
    </location>
</feature>
<reference evidence="3" key="2">
    <citation type="submission" date="2021-01" db="EMBL/GenBank/DDBJ databases">
        <authorList>
            <person name="Schikora-Tamarit M.A."/>
        </authorList>
    </citation>
    <scope>NUCLEOTIDE SEQUENCE</scope>
    <source>
        <strain evidence="3">CBS6341</strain>
    </source>
</reference>
<dbReference type="EMBL" id="JAEUBF010000002">
    <property type="protein sequence ID" value="KAH3681026.1"/>
    <property type="molecule type" value="Genomic_DNA"/>
</dbReference>
<keyword evidence="4" id="KW-1185">Reference proteome</keyword>
<dbReference type="OrthoDB" id="243127at2759"/>
<evidence type="ECO:0000259" key="2">
    <source>
        <dbReference type="PROSITE" id="PS51411"/>
    </source>
</evidence>
<dbReference type="AlphaFoldDB" id="A0A9P8PZ66"/>
<evidence type="ECO:0000313" key="4">
    <source>
        <dbReference type="Proteomes" id="UP000769528"/>
    </source>
</evidence>